<dbReference type="InterPro" id="IPR022742">
    <property type="entry name" value="Hydrolase_4"/>
</dbReference>
<dbReference type="AlphaFoldDB" id="A0A1F4V5F5"/>
<evidence type="ECO:0000259" key="3">
    <source>
        <dbReference type="Pfam" id="PF12146"/>
    </source>
</evidence>
<dbReference type="PANTHER" id="PTHR22946">
    <property type="entry name" value="DIENELACTONE HYDROLASE DOMAIN-CONTAINING PROTEIN-RELATED"/>
    <property type="match status" value="1"/>
</dbReference>
<comment type="caution">
    <text evidence="4">The sequence shown here is derived from an EMBL/GenBank/DDBJ whole genome shotgun (WGS) entry which is preliminary data.</text>
</comment>
<dbReference type="GO" id="GO:0052689">
    <property type="term" value="F:carboxylic ester hydrolase activity"/>
    <property type="evidence" value="ECO:0007669"/>
    <property type="project" value="UniProtKB-ARBA"/>
</dbReference>
<feature type="transmembrane region" description="Helical" evidence="2">
    <location>
        <begin position="12"/>
        <end position="35"/>
    </location>
</feature>
<dbReference type="Proteomes" id="UP000178771">
    <property type="component" value="Unassembled WGS sequence"/>
</dbReference>
<gene>
    <name evidence="4" type="ORF">A2982_01025</name>
</gene>
<dbReference type="STRING" id="1802624.A2982_01025"/>
<evidence type="ECO:0000313" key="5">
    <source>
        <dbReference type="Proteomes" id="UP000178771"/>
    </source>
</evidence>
<dbReference type="SUPFAM" id="SSF53474">
    <property type="entry name" value="alpha/beta-Hydrolases"/>
    <property type="match status" value="1"/>
</dbReference>
<keyword evidence="2" id="KW-1133">Transmembrane helix</keyword>
<dbReference type="Pfam" id="PF12146">
    <property type="entry name" value="Hydrolase_4"/>
    <property type="match status" value="1"/>
</dbReference>
<dbReference type="EMBL" id="MEVH01000001">
    <property type="protein sequence ID" value="OGC52417.1"/>
    <property type="molecule type" value="Genomic_DNA"/>
</dbReference>
<proteinExistence type="predicted"/>
<dbReference type="Gene3D" id="3.40.50.1820">
    <property type="entry name" value="alpha/beta hydrolase"/>
    <property type="match status" value="1"/>
</dbReference>
<reference evidence="4 5" key="1">
    <citation type="journal article" date="2016" name="Nat. Commun.">
        <title>Thousands of microbial genomes shed light on interconnected biogeochemical processes in an aquifer system.</title>
        <authorList>
            <person name="Anantharaman K."/>
            <person name="Brown C.T."/>
            <person name="Hug L.A."/>
            <person name="Sharon I."/>
            <person name="Castelle C.J."/>
            <person name="Probst A.J."/>
            <person name="Thomas B.C."/>
            <person name="Singh A."/>
            <person name="Wilkins M.J."/>
            <person name="Karaoz U."/>
            <person name="Brodie E.L."/>
            <person name="Williams K.H."/>
            <person name="Hubbard S.S."/>
            <person name="Banfield J.F."/>
        </authorList>
    </citation>
    <scope>NUCLEOTIDE SEQUENCE [LARGE SCALE GENOMIC DNA]</scope>
</reference>
<sequence length="359" mass="40750">MFEDLRSKKLRKISILVMVPAVVFLFIGSFIYSGYKGSMGKVVLNTPPESSKSTSADSMEFPFYELTVPYLRERTYESRLGDLEEYSSTTEYKSYLTSFTSDSFKVNGLLTVPEGDMPERGWPAVVFVHGYIPPSTYITTEKYIAYVDYLARNGFVVFKIDLRGHGDSEGDPSGAYYSSDYIIDTLSAYSALQSSDFVNPEKVGLWGHSMAGNIVFRSFVVKKDIPAVVIWAGAVYTYSDIAEFHINDNSYRPPSDFPNRVRSRELLREIYGEFDPENDFWKQIVPTNYLDGVTGAIEIHHAKDDDVVNIGYSRNVMEVLDNTSIPHELFEYTFGGHNITGSSFNKAMERTVEFYNERL</sequence>
<protein>
    <recommendedName>
        <fullName evidence="3">Serine aminopeptidase S33 domain-containing protein</fullName>
    </recommendedName>
</protein>
<dbReference type="InterPro" id="IPR050261">
    <property type="entry name" value="FrsA_esterase"/>
</dbReference>
<name>A0A1F4V5F5_UNCKA</name>
<dbReference type="InterPro" id="IPR029058">
    <property type="entry name" value="AB_hydrolase_fold"/>
</dbReference>
<feature type="domain" description="Serine aminopeptidase S33" evidence="3">
    <location>
        <begin position="124"/>
        <end position="235"/>
    </location>
</feature>
<accession>A0A1F4V5F5</accession>
<keyword evidence="2" id="KW-0812">Transmembrane</keyword>
<evidence type="ECO:0000313" key="4">
    <source>
        <dbReference type="EMBL" id="OGC52417.1"/>
    </source>
</evidence>
<organism evidence="4 5">
    <name type="scientific">candidate division WWE3 bacterium RIFCSPLOWO2_01_FULL_39_13</name>
    <dbReference type="NCBI Taxonomy" id="1802624"/>
    <lineage>
        <taxon>Bacteria</taxon>
        <taxon>Katanobacteria</taxon>
    </lineage>
</organism>
<keyword evidence="2" id="KW-0472">Membrane</keyword>
<keyword evidence="1" id="KW-0378">Hydrolase</keyword>
<dbReference type="PANTHER" id="PTHR22946:SF9">
    <property type="entry name" value="POLYKETIDE TRANSFERASE AF380"/>
    <property type="match status" value="1"/>
</dbReference>
<evidence type="ECO:0000256" key="1">
    <source>
        <dbReference type="ARBA" id="ARBA00022801"/>
    </source>
</evidence>
<evidence type="ECO:0000256" key="2">
    <source>
        <dbReference type="SAM" id="Phobius"/>
    </source>
</evidence>